<dbReference type="SUPFAM" id="SSF52540">
    <property type="entry name" value="P-loop containing nucleoside triphosphate hydrolases"/>
    <property type="match status" value="1"/>
</dbReference>
<dbReference type="GO" id="GO:0098542">
    <property type="term" value="P:defense response to other organism"/>
    <property type="evidence" value="ECO:0007669"/>
    <property type="project" value="TreeGrafter"/>
</dbReference>
<organism evidence="2">
    <name type="scientific">Anthurium amnicola</name>
    <dbReference type="NCBI Taxonomy" id="1678845"/>
    <lineage>
        <taxon>Eukaryota</taxon>
        <taxon>Viridiplantae</taxon>
        <taxon>Streptophyta</taxon>
        <taxon>Embryophyta</taxon>
        <taxon>Tracheophyta</taxon>
        <taxon>Spermatophyta</taxon>
        <taxon>Magnoliopsida</taxon>
        <taxon>Liliopsida</taxon>
        <taxon>Araceae</taxon>
        <taxon>Pothoideae</taxon>
        <taxon>Potheae</taxon>
        <taxon>Anthurium</taxon>
    </lineage>
</organism>
<dbReference type="Gene3D" id="1.10.10.10">
    <property type="entry name" value="Winged helix-like DNA-binding domain superfamily/Winged helix DNA-binding domain"/>
    <property type="match status" value="1"/>
</dbReference>
<proteinExistence type="predicted"/>
<name>A0A1D1YQ83_9ARAE</name>
<dbReference type="InterPro" id="IPR036388">
    <property type="entry name" value="WH-like_DNA-bd_sf"/>
</dbReference>
<evidence type="ECO:0000259" key="1">
    <source>
        <dbReference type="Pfam" id="PF23559"/>
    </source>
</evidence>
<accession>A0A1D1YQ83</accession>
<sequence>DRLSQVQRFRDVVGMPIVRRCKGLPLAIKAIRGVLIGKDPSESSWRVVLESQLWNLPEKELPREILPALYLSYEDLPSHLKQCFIYCSLFPEGFRFHKLNLVQMWVAEGFVKPDGDRAIEDGTAAPRLPAVVTPTFCRFQQRRDSASQQQRPCPWSLKSRALLRANAPSQPDLRSPDAPALLICSLF</sequence>
<reference evidence="2" key="1">
    <citation type="submission" date="2015-07" db="EMBL/GenBank/DDBJ databases">
        <title>Transcriptome Assembly of Anthurium amnicola.</title>
        <authorList>
            <person name="Suzuki J."/>
        </authorList>
    </citation>
    <scope>NUCLEOTIDE SEQUENCE</scope>
</reference>
<dbReference type="AlphaFoldDB" id="A0A1D1YQ83"/>
<dbReference type="InterPro" id="IPR027417">
    <property type="entry name" value="P-loop_NTPase"/>
</dbReference>
<dbReference type="PANTHER" id="PTHR23155:SF1211">
    <property type="entry name" value="OS09G0313500 PROTEIN"/>
    <property type="match status" value="1"/>
</dbReference>
<gene>
    <name evidence="2" type="primary">RGA1_18</name>
    <name evidence="2" type="ORF">g.128597</name>
</gene>
<protein>
    <submittedName>
        <fullName evidence="2">Putative disease resistance protein RGA1</fullName>
    </submittedName>
</protein>
<evidence type="ECO:0000313" key="2">
    <source>
        <dbReference type="EMBL" id="JAT56794.1"/>
    </source>
</evidence>
<feature type="non-terminal residue" evidence="2">
    <location>
        <position position="1"/>
    </location>
</feature>
<dbReference type="InterPro" id="IPR058922">
    <property type="entry name" value="WHD_DRP"/>
</dbReference>
<feature type="domain" description="Disease resistance protein winged helix" evidence="1">
    <location>
        <begin position="89"/>
        <end position="121"/>
    </location>
</feature>
<dbReference type="InterPro" id="IPR044974">
    <property type="entry name" value="Disease_R_plants"/>
</dbReference>
<dbReference type="Pfam" id="PF23559">
    <property type="entry name" value="WHD_DRP"/>
    <property type="match status" value="1"/>
</dbReference>
<dbReference type="EMBL" id="GDJX01011142">
    <property type="protein sequence ID" value="JAT56794.1"/>
    <property type="molecule type" value="Transcribed_RNA"/>
</dbReference>
<dbReference type="PANTHER" id="PTHR23155">
    <property type="entry name" value="DISEASE RESISTANCE PROTEIN RP"/>
    <property type="match status" value="1"/>
</dbReference>